<dbReference type="Gene3D" id="3.10.580.10">
    <property type="entry name" value="CBS-domain"/>
    <property type="match status" value="1"/>
</dbReference>
<protein>
    <submittedName>
        <fullName evidence="5">Signal transduction protein</fullName>
    </submittedName>
</protein>
<accession>A0A9W6FU71</accession>
<dbReference type="InterPro" id="IPR002912">
    <property type="entry name" value="ACT_dom"/>
</dbReference>
<dbReference type="EMBL" id="BSDR01000001">
    <property type="protein sequence ID" value="GLI34961.1"/>
    <property type="molecule type" value="Genomic_DNA"/>
</dbReference>
<evidence type="ECO:0000259" key="3">
    <source>
        <dbReference type="PROSITE" id="PS51371"/>
    </source>
</evidence>
<dbReference type="Pfam" id="PF01842">
    <property type="entry name" value="ACT"/>
    <property type="match status" value="1"/>
</dbReference>
<proteinExistence type="predicted"/>
<keyword evidence="1 2" id="KW-0129">CBS domain</keyword>
<dbReference type="RefSeq" id="WP_281794451.1">
    <property type="nucleotide sequence ID" value="NZ_BSDR01000001.1"/>
</dbReference>
<evidence type="ECO:0000313" key="5">
    <source>
        <dbReference type="EMBL" id="GLI34961.1"/>
    </source>
</evidence>
<dbReference type="AlphaFoldDB" id="A0A9W6FU71"/>
<keyword evidence="6" id="KW-1185">Reference proteome</keyword>
<dbReference type="PANTHER" id="PTHR43080:SF2">
    <property type="entry name" value="CBS DOMAIN-CONTAINING PROTEIN"/>
    <property type="match status" value="1"/>
</dbReference>
<dbReference type="Proteomes" id="UP001144372">
    <property type="component" value="Unassembled WGS sequence"/>
</dbReference>
<feature type="domain" description="CBS" evidence="3">
    <location>
        <begin position="7"/>
        <end position="63"/>
    </location>
</feature>
<dbReference type="InterPro" id="IPR051257">
    <property type="entry name" value="Diverse_CBS-Domain"/>
</dbReference>
<dbReference type="Pfam" id="PF00571">
    <property type="entry name" value="CBS"/>
    <property type="match status" value="2"/>
</dbReference>
<dbReference type="PROSITE" id="PS51671">
    <property type="entry name" value="ACT"/>
    <property type="match status" value="1"/>
</dbReference>
<organism evidence="5 6">
    <name type="scientific">Desulforhabdus amnigena</name>
    <dbReference type="NCBI Taxonomy" id="40218"/>
    <lineage>
        <taxon>Bacteria</taxon>
        <taxon>Pseudomonadati</taxon>
        <taxon>Thermodesulfobacteriota</taxon>
        <taxon>Syntrophobacteria</taxon>
        <taxon>Syntrophobacterales</taxon>
        <taxon>Syntrophobacteraceae</taxon>
        <taxon>Desulforhabdus</taxon>
    </lineage>
</organism>
<dbReference type="SUPFAM" id="SSF55021">
    <property type="entry name" value="ACT-like"/>
    <property type="match status" value="1"/>
</dbReference>
<evidence type="ECO:0000256" key="1">
    <source>
        <dbReference type="ARBA" id="ARBA00023122"/>
    </source>
</evidence>
<evidence type="ECO:0000259" key="4">
    <source>
        <dbReference type="PROSITE" id="PS51671"/>
    </source>
</evidence>
<dbReference type="InterPro" id="IPR045865">
    <property type="entry name" value="ACT-like_dom_sf"/>
</dbReference>
<feature type="domain" description="ACT" evidence="4">
    <location>
        <begin position="143"/>
        <end position="219"/>
    </location>
</feature>
<feature type="domain" description="CBS" evidence="3">
    <location>
        <begin position="82"/>
        <end position="141"/>
    </location>
</feature>
<reference evidence="5" key="1">
    <citation type="submission" date="2022-12" db="EMBL/GenBank/DDBJ databases">
        <title>Reference genome sequencing for broad-spectrum identification of bacterial and archaeal isolates by mass spectrometry.</title>
        <authorList>
            <person name="Sekiguchi Y."/>
            <person name="Tourlousse D.M."/>
        </authorList>
    </citation>
    <scope>NUCLEOTIDE SEQUENCE</scope>
    <source>
        <strain evidence="5">ASRB1</strain>
    </source>
</reference>
<name>A0A9W6FU71_9BACT</name>
<dbReference type="InterPro" id="IPR000644">
    <property type="entry name" value="CBS_dom"/>
</dbReference>
<dbReference type="SMART" id="SM00116">
    <property type="entry name" value="CBS"/>
    <property type="match status" value="2"/>
</dbReference>
<sequence>MYVGWSMKTNLITISPDTSIFKAREMMTTHRISHLPVTDGKAHLLGIVTDRDLKQAWASPATTLSVHELTYVLQKLTAANVMTKDVITGTPDMTIERAARIMFDNKIGALPIVKDDRLVGLITTSDLTEILLTALGMSDDSKRLSLLVKDRIGVLAEVGKHMAEAHINIRSVLFVPLRGHADYWQLILRVNQTNFQSAVQVLKEAGFKVVVDYVEDPTPYLET</sequence>
<dbReference type="CDD" id="cd04584">
    <property type="entry name" value="CBS_pair_AcuB_like"/>
    <property type="match status" value="1"/>
</dbReference>
<dbReference type="InterPro" id="IPR046342">
    <property type="entry name" value="CBS_dom_sf"/>
</dbReference>
<evidence type="ECO:0000313" key="6">
    <source>
        <dbReference type="Proteomes" id="UP001144372"/>
    </source>
</evidence>
<dbReference type="SUPFAM" id="SSF54631">
    <property type="entry name" value="CBS-domain pair"/>
    <property type="match status" value="1"/>
</dbReference>
<dbReference type="PANTHER" id="PTHR43080">
    <property type="entry name" value="CBS DOMAIN-CONTAINING PROTEIN CBSX3, MITOCHONDRIAL"/>
    <property type="match status" value="1"/>
</dbReference>
<dbReference type="PROSITE" id="PS51371">
    <property type="entry name" value="CBS"/>
    <property type="match status" value="2"/>
</dbReference>
<dbReference type="Gene3D" id="3.30.2130.10">
    <property type="entry name" value="VC0802-like"/>
    <property type="match status" value="1"/>
</dbReference>
<gene>
    <name evidence="5" type="ORF">DAMNIGENAA_23940</name>
</gene>
<comment type="caution">
    <text evidence="5">The sequence shown here is derived from an EMBL/GenBank/DDBJ whole genome shotgun (WGS) entry which is preliminary data.</text>
</comment>
<evidence type="ECO:0000256" key="2">
    <source>
        <dbReference type="PROSITE-ProRule" id="PRU00703"/>
    </source>
</evidence>